<name>A0A8C3K2R4_9CHAR</name>
<dbReference type="InterPro" id="IPR049547">
    <property type="entry name" value="WDR93_beta-prop"/>
</dbReference>
<proteinExistence type="predicted"/>
<dbReference type="AlphaFoldDB" id="A0A8C3K2R4"/>
<accession>A0A8C3K2R4</accession>
<evidence type="ECO:0000313" key="1">
    <source>
        <dbReference type="Ensembl" id="ENSCPGP00000017054.1"/>
    </source>
</evidence>
<reference evidence="1" key="2">
    <citation type="submission" date="2025-09" db="UniProtKB">
        <authorList>
            <consortium name="Ensembl"/>
        </authorList>
    </citation>
    <scope>IDENTIFICATION</scope>
</reference>
<protein>
    <submittedName>
        <fullName evidence="1">Uncharacterized protein</fullName>
    </submittedName>
</protein>
<organism evidence="1 2">
    <name type="scientific">Calidris pygmaea</name>
    <name type="common">Spoon-billed sandpiper</name>
    <dbReference type="NCBI Taxonomy" id="425635"/>
    <lineage>
        <taxon>Eukaryota</taxon>
        <taxon>Metazoa</taxon>
        <taxon>Chordata</taxon>
        <taxon>Craniata</taxon>
        <taxon>Vertebrata</taxon>
        <taxon>Euteleostomi</taxon>
        <taxon>Archelosauria</taxon>
        <taxon>Archosauria</taxon>
        <taxon>Dinosauria</taxon>
        <taxon>Saurischia</taxon>
        <taxon>Theropoda</taxon>
        <taxon>Coelurosauria</taxon>
        <taxon>Aves</taxon>
        <taxon>Neognathae</taxon>
        <taxon>Neoaves</taxon>
        <taxon>Charadriiformes</taxon>
        <taxon>Scolopacidae</taxon>
        <taxon>Calidris</taxon>
    </lineage>
</organism>
<reference evidence="1" key="1">
    <citation type="submission" date="2025-08" db="UniProtKB">
        <authorList>
            <consortium name="Ensembl"/>
        </authorList>
    </citation>
    <scope>IDENTIFICATION</scope>
</reference>
<sequence>PAWPLGSRSPGRAMAAYIRKHPLEIPPPSEKDWPKDDEEDFFLQDPDRKRDALPQPFRMVNKLVMAVFDNAMEIIERREMLREAQKLKIQPTKLFPSAEFQVQTNCLVVSGKYIFVGLSVGLAAFKVSDCKKVCVWDAVETEICTIHASDLGNDCHILLAVDEMDNRGCLLERPFLLISNCSTSFPNADSTKAWLEIYRLPKDSWLKEMEKNAGAAEVCTERRPSWSSVVQNSSISHCAIFFLIPFCLQVFPQALLQQTVTA</sequence>
<dbReference type="Ensembl" id="ENSCPGT00000018648.1">
    <property type="protein sequence ID" value="ENSCPGP00000017054.1"/>
    <property type="gene ID" value="ENSCPGG00000011972.1"/>
</dbReference>
<dbReference type="Pfam" id="PF21030">
    <property type="entry name" value="WDR93"/>
    <property type="match status" value="1"/>
</dbReference>
<keyword evidence="2" id="KW-1185">Reference proteome</keyword>
<dbReference type="Proteomes" id="UP000694419">
    <property type="component" value="Unplaced"/>
</dbReference>
<evidence type="ECO:0000313" key="2">
    <source>
        <dbReference type="Proteomes" id="UP000694419"/>
    </source>
</evidence>